<name>A0ABP8ZDV9_9MICO</name>
<accession>A0ABP8ZDV9</accession>
<organism evidence="2 3">
    <name type="scientific">Amnibacterium soli</name>
    <dbReference type="NCBI Taxonomy" id="1282736"/>
    <lineage>
        <taxon>Bacteria</taxon>
        <taxon>Bacillati</taxon>
        <taxon>Actinomycetota</taxon>
        <taxon>Actinomycetes</taxon>
        <taxon>Micrococcales</taxon>
        <taxon>Microbacteriaceae</taxon>
        <taxon>Amnibacterium</taxon>
    </lineage>
</organism>
<gene>
    <name evidence="2" type="ORF">GCM10025783_27410</name>
</gene>
<dbReference type="InterPro" id="IPR050194">
    <property type="entry name" value="Glycosyltransferase_grp1"/>
</dbReference>
<dbReference type="Gene3D" id="3.40.50.2000">
    <property type="entry name" value="Glycogen Phosphorylase B"/>
    <property type="match status" value="2"/>
</dbReference>
<reference evidence="3" key="1">
    <citation type="journal article" date="2019" name="Int. J. Syst. Evol. Microbiol.">
        <title>The Global Catalogue of Microorganisms (GCM) 10K type strain sequencing project: providing services to taxonomists for standard genome sequencing and annotation.</title>
        <authorList>
            <consortium name="The Broad Institute Genomics Platform"/>
            <consortium name="The Broad Institute Genome Sequencing Center for Infectious Disease"/>
            <person name="Wu L."/>
            <person name="Ma J."/>
        </authorList>
    </citation>
    <scope>NUCLEOTIDE SEQUENCE [LARGE SCALE GENOMIC DNA]</scope>
    <source>
        <strain evidence="3">JCM 19015</strain>
    </source>
</reference>
<dbReference type="Pfam" id="PF13692">
    <property type="entry name" value="Glyco_trans_1_4"/>
    <property type="match status" value="1"/>
</dbReference>
<dbReference type="PANTHER" id="PTHR45947:SF3">
    <property type="entry name" value="SULFOQUINOVOSYL TRANSFERASE SQD2"/>
    <property type="match status" value="1"/>
</dbReference>
<evidence type="ECO:0000313" key="3">
    <source>
        <dbReference type="Proteomes" id="UP001500121"/>
    </source>
</evidence>
<dbReference type="EMBL" id="BAABLP010000006">
    <property type="protein sequence ID" value="GAA4753050.1"/>
    <property type="molecule type" value="Genomic_DNA"/>
</dbReference>
<evidence type="ECO:0000313" key="2">
    <source>
        <dbReference type="EMBL" id="GAA4753050.1"/>
    </source>
</evidence>
<sequence>MSRGLDGGPIRVLASPGGGTDGNPYIDLLHQGLAALGVEVTPFDRRRLLDARGVVHVHWPAALVRWDSGPRAVADVVKVLAGLAIARSRGARLVWTGHDLEPHELRRPLLHRLYFAAFSRMVDLWISLTPAGAAALQQRYPVLARRPMRVVPHGSYRDAYRASVEQQGDRRAADRALDLPPARRSYLLLGQIRPYKHVPALLRAFAADADPDARLLVVGEVRGDQHLADAARAAAPSGAVLRLERVPGAQIPLWHAAADVVVLPYDTRSALNSGALLLALSLDTPVVVADSPINRELRRQVGADWVHLFDGDPAEALAVAKRVAHARRAGRPDLDAFAWPAIAEATVQAYRDVLGLVPSPDHQEQPA</sequence>
<dbReference type="RefSeq" id="WP_345481854.1">
    <property type="nucleotide sequence ID" value="NZ_BAABLP010000006.1"/>
</dbReference>
<keyword evidence="3" id="KW-1185">Reference proteome</keyword>
<dbReference type="SUPFAM" id="SSF53756">
    <property type="entry name" value="UDP-Glycosyltransferase/glycogen phosphorylase"/>
    <property type="match status" value="1"/>
</dbReference>
<protein>
    <recommendedName>
        <fullName evidence="1">D-inositol 3-phosphate glycosyltransferase</fullName>
    </recommendedName>
</protein>
<comment type="caution">
    <text evidence="2">The sequence shown here is derived from an EMBL/GenBank/DDBJ whole genome shotgun (WGS) entry which is preliminary data.</text>
</comment>
<dbReference type="PANTHER" id="PTHR45947">
    <property type="entry name" value="SULFOQUINOVOSYL TRANSFERASE SQD2"/>
    <property type="match status" value="1"/>
</dbReference>
<dbReference type="Proteomes" id="UP001500121">
    <property type="component" value="Unassembled WGS sequence"/>
</dbReference>
<proteinExistence type="predicted"/>
<evidence type="ECO:0000256" key="1">
    <source>
        <dbReference type="ARBA" id="ARBA00021292"/>
    </source>
</evidence>